<name>A0A1Y6CT17_9BACT</name>
<dbReference type="EMBL" id="FWZT01000031">
    <property type="protein sequence ID" value="SMF77236.1"/>
    <property type="molecule type" value="Genomic_DNA"/>
</dbReference>
<keyword evidence="3" id="KW-1185">Reference proteome</keyword>
<dbReference type="AlphaFoldDB" id="A0A1Y6CT17"/>
<dbReference type="RefSeq" id="WP_132325187.1">
    <property type="nucleotide sequence ID" value="NZ_FWZT01000031.1"/>
</dbReference>
<keyword evidence="1" id="KW-0472">Membrane</keyword>
<sequence length="128" mass="14674">MRDFLVDLGVGVVLFLVNHIAGFKARLIKQLRLLRIALSEEKKETKLMIQVYGRFVSGKSSRYELQLANRQLRELMKTMGLGVLIVLPFSFLTLPILVRLGDRLGLPILPKAWRQQEMENQGEATRQP</sequence>
<dbReference type="Proteomes" id="UP000192907">
    <property type="component" value="Unassembled WGS sequence"/>
</dbReference>
<evidence type="ECO:0000313" key="2">
    <source>
        <dbReference type="EMBL" id="SMF77236.1"/>
    </source>
</evidence>
<reference evidence="3" key="1">
    <citation type="submission" date="2017-04" db="EMBL/GenBank/DDBJ databases">
        <authorList>
            <person name="Varghese N."/>
            <person name="Submissions S."/>
        </authorList>
    </citation>
    <scope>NUCLEOTIDE SEQUENCE [LARGE SCALE GENOMIC DNA]</scope>
    <source>
        <strain evidence="3">RKEM611</strain>
    </source>
</reference>
<feature type="transmembrane region" description="Helical" evidence="1">
    <location>
        <begin position="6"/>
        <end position="25"/>
    </location>
</feature>
<dbReference type="OrthoDB" id="5298506at2"/>
<organism evidence="2 3">
    <name type="scientific">Pseudobacteriovorax antillogorgiicola</name>
    <dbReference type="NCBI Taxonomy" id="1513793"/>
    <lineage>
        <taxon>Bacteria</taxon>
        <taxon>Pseudomonadati</taxon>
        <taxon>Bdellovibrionota</taxon>
        <taxon>Oligoflexia</taxon>
        <taxon>Oligoflexales</taxon>
        <taxon>Pseudobacteriovoracaceae</taxon>
        <taxon>Pseudobacteriovorax</taxon>
    </lineage>
</organism>
<evidence type="ECO:0000256" key="1">
    <source>
        <dbReference type="SAM" id="Phobius"/>
    </source>
</evidence>
<evidence type="ECO:0000313" key="3">
    <source>
        <dbReference type="Proteomes" id="UP000192907"/>
    </source>
</evidence>
<keyword evidence="1" id="KW-1133">Transmembrane helix</keyword>
<accession>A0A1Y6CT17</accession>
<evidence type="ECO:0008006" key="4">
    <source>
        <dbReference type="Google" id="ProtNLM"/>
    </source>
</evidence>
<proteinExistence type="predicted"/>
<gene>
    <name evidence="2" type="ORF">SAMN06296036_13115</name>
</gene>
<protein>
    <recommendedName>
        <fullName evidence="4">LETM1-like protein</fullName>
    </recommendedName>
</protein>
<keyword evidence="1" id="KW-0812">Transmembrane</keyword>
<feature type="transmembrane region" description="Helical" evidence="1">
    <location>
        <begin position="79"/>
        <end position="98"/>
    </location>
</feature>